<keyword evidence="7" id="KW-1185">Reference proteome</keyword>
<dbReference type="GO" id="GO:0043021">
    <property type="term" value="F:ribonucleoprotein complex binding"/>
    <property type="evidence" value="ECO:0007669"/>
    <property type="project" value="UniProtKB-UniRule"/>
</dbReference>
<keyword evidence="1 4" id="KW-0690">Ribosome biogenesis</keyword>
<dbReference type="GO" id="GO:0000463">
    <property type="term" value="P:maturation of LSU-rRNA from tricistronic rRNA transcript (SSU-rRNA, 5.8S rRNA, LSU-rRNA)"/>
    <property type="evidence" value="ECO:0007669"/>
    <property type="project" value="UniProtKB-UniRule"/>
</dbReference>
<dbReference type="SUPFAM" id="SSF52113">
    <property type="entry name" value="BRCT domain"/>
    <property type="match status" value="1"/>
</dbReference>
<dbReference type="KEGG" id="lak:106172115"/>
<dbReference type="Pfam" id="PF16589">
    <property type="entry name" value="BRCT_2"/>
    <property type="match status" value="1"/>
</dbReference>
<feature type="compositionally biased region" description="Acidic residues" evidence="5">
    <location>
        <begin position="442"/>
        <end position="494"/>
    </location>
</feature>
<dbReference type="RefSeq" id="XP_013408166.1">
    <property type="nucleotide sequence ID" value="XM_013552712.1"/>
</dbReference>
<evidence type="ECO:0000256" key="1">
    <source>
        <dbReference type="ARBA" id="ARBA00022517"/>
    </source>
</evidence>
<name>A0A1S3JDC0_LINAN</name>
<feature type="coiled-coil region" evidence="4">
    <location>
        <begin position="260"/>
        <end position="287"/>
    </location>
</feature>
<dbReference type="InterPro" id="IPR001357">
    <property type="entry name" value="BRCT_dom"/>
</dbReference>
<evidence type="ECO:0000313" key="7">
    <source>
        <dbReference type="Proteomes" id="UP000085678"/>
    </source>
</evidence>
<dbReference type="InterPro" id="IPR010613">
    <property type="entry name" value="PES"/>
</dbReference>
<comment type="similarity">
    <text evidence="4">Belongs to the pescadillo family.</text>
</comment>
<accession>A0A1S3JDC0</accession>
<dbReference type="GO" id="GO:0003723">
    <property type="term" value="F:RNA binding"/>
    <property type="evidence" value="ECO:0007669"/>
    <property type="project" value="TreeGrafter"/>
</dbReference>
<evidence type="ECO:0000256" key="4">
    <source>
        <dbReference type="HAMAP-Rule" id="MF_03028"/>
    </source>
</evidence>
<dbReference type="OrthoDB" id="10264910at2759"/>
<gene>
    <name evidence="8" type="primary">LOC106172115</name>
</gene>
<keyword evidence="2 4" id="KW-0698">rRNA processing</keyword>
<dbReference type="FunFam" id="3.40.50.10190:FF:000002">
    <property type="entry name" value="Pescadillo homolog"/>
    <property type="match status" value="1"/>
</dbReference>
<proteinExistence type="inferred from homology"/>
<keyword evidence="4" id="KW-0175">Coiled coil</keyword>
<dbReference type="Pfam" id="PF06732">
    <property type="entry name" value="Pescadillo_N"/>
    <property type="match status" value="1"/>
</dbReference>
<sequence length="604" mass="70851">MVKHKKKFESGAATAYVSRNRALKKLQLSLPDFRRLCILKGIYPHEPRHKKKVGKGSTAPKTYYFYKDIQFMAHEPIIQKFRAFKIFVRKLKKALAKNESDKAMRLRNNKPKYQLDHIIKERYPTFIDAIRDLEDCLSMSFLFSTFPKTRKTHSEIIHLCRRLTVEFMHYVIASKSLRKVFISIKGIYFQVEILGQTITWVIPHKYGYDHPEDVDYKIMATFVEFYTTMLGFINFKLYNSLNLHYPPKLSLETEPVTSEEKDACSEAERLEERLAAMTQTLKSVVDDSQEEEVEMDEFPASQSDDPDIIEQAKVEQEKLKKFQNLFKGLKFFLNREVPRETLVFVIRSFGGEVSWDKTVAVGATYSETDETITHQIVDRPNVAKQYLSRYYVQPQWLFDCVNARKLLPVEDYFLGAILPPHLSPFVEEGEDDYVPPERLEALEEDSGVNEDSEEEDVEENDNEGGDESDEDVDEEEEEEEDSDVEEDEDSEEEDAALRKQKKRKLHDVEIDHMKRKKREMKVLNMSVEAGTVETDDVEKKLKKQTDEERKLSEMMIPKKKRRLYNKIMYSKKKKAQEVNKLKQKREAYDKAQKAEKKKKRKVAA</sequence>
<feature type="domain" description="BRCT" evidence="6">
    <location>
        <begin position="321"/>
        <end position="414"/>
    </location>
</feature>
<dbReference type="CDD" id="cd17709">
    <property type="entry name" value="BRCT_pescadillo_like"/>
    <property type="match status" value="1"/>
</dbReference>
<keyword evidence="3 4" id="KW-0539">Nucleus</keyword>
<evidence type="ECO:0000313" key="8">
    <source>
        <dbReference type="RefSeq" id="XP_013408166.1"/>
    </source>
</evidence>
<dbReference type="STRING" id="7574.A0A1S3JDC0"/>
<evidence type="ECO:0000256" key="3">
    <source>
        <dbReference type="ARBA" id="ARBA00023242"/>
    </source>
</evidence>
<dbReference type="InterPro" id="IPR036420">
    <property type="entry name" value="BRCT_dom_sf"/>
</dbReference>
<dbReference type="SMART" id="SM00292">
    <property type="entry name" value="BRCT"/>
    <property type="match status" value="1"/>
</dbReference>
<dbReference type="GeneID" id="106172115"/>
<dbReference type="PROSITE" id="PS50172">
    <property type="entry name" value="BRCT"/>
    <property type="match status" value="1"/>
</dbReference>
<dbReference type="PANTHER" id="PTHR12221">
    <property type="entry name" value="PESCADILLO - RELATED"/>
    <property type="match status" value="1"/>
</dbReference>
<dbReference type="GO" id="GO:0005654">
    <property type="term" value="C:nucleoplasm"/>
    <property type="evidence" value="ECO:0007669"/>
    <property type="project" value="UniProtKB-SubCell"/>
</dbReference>
<organism evidence="7 8">
    <name type="scientific">Lingula anatina</name>
    <name type="common">Brachiopod</name>
    <name type="synonym">Lingula unguis</name>
    <dbReference type="NCBI Taxonomy" id="7574"/>
    <lineage>
        <taxon>Eukaryota</taxon>
        <taxon>Metazoa</taxon>
        <taxon>Spiralia</taxon>
        <taxon>Lophotrochozoa</taxon>
        <taxon>Brachiopoda</taxon>
        <taxon>Linguliformea</taxon>
        <taxon>Lingulata</taxon>
        <taxon>Lingulida</taxon>
        <taxon>Linguloidea</taxon>
        <taxon>Lingulidae</taxon>
        <taxon>Lingula</taxon>
    </lineage>
</organism>
<dbReference type="AlphaFoldDB" id="A0A1S3JDC0"/>
<dbReference type="Proteomes" id="UP000085678">
    <property type="component" value="Unplaced"/>
</dbReference>
<dbReference type="GO" id="GO:0000466">
    <property type="term" value="P:maturation of 5.8S rRNA from tricistronic rRNA transcript (SSU-rRNA, 5.8S rRNA, LSU-rRNA)"/>
    <property type="evidence" value="ECO:0007669"/>
    <property type="project" value="UniProtKB-UniRule"/>
</dbReference>
<dbReference type="GO" id="GO:0070545">
    <property type="term" value="C:PeBoW complex"/>
    <property type="evidence" value="ECO:0007669"/>
    <property type="project" value="TreeGrafter"/>
</dbReference>
<evidence type="ECO:0000259" key="6">
    <source>
        <dbReference type="PROSITE" id="PS50172"/>
    </source>
</evidence>
<feature type="compositionally biased region" description="Basic residues" evidence="5">
    <location>
        <begin position="595"/>
        <end position="604"/>
    </location>
</feature>
<dbReference type="FunCoup" id="A0A1S3JDC0">
    <property type="interactions" value="2660"/>
</dbReference>
<dbReference type="InParanoid" id="A0A1S3JDC0"/>
<dbReference type="GO" id="GO:0030687">
    <property type="term" value="C:preribosome, large subunit precursor"/>
    <property type="evidence" value="ECO:0007669"/>
    <property type="project" value="UniProtKB-UniRule"/>
</dbReference>
<dbReference type="PANTHER" id="PTHR12221:SF6">
    <property type="entry name" value="PESCADILLO HOMOLOG"/>
    <property type="match status" value="1"/>
</dbReference>
<reference evidence="8" key="1">
    <citation type="submission" date="2025-08" db="UniProtKB">
        <authorList>
            <consortium name="RefSeq"/>
        </authorList>
    </citation>
    <scope>IDENTIFICATION</scope>
    <source>
        <tissue evidence="8">Gonads</tissue>
    </source>
</reference>
<comment type="function">
    <text evidence="4">Required for maturation of ribosomal RNAs and formation of the large ribosomal subunit.</text>
</comment>
<comment type="subcellular location">
    <subcellularLocation>
        <location evidence="4">Nucleus</location>
        <location evidence="4">Nucleolus</location>
    </subcellularLocation>
    <subcellularLocation>
        <location evidence="4">Nucleus</location>
        <location evidence="4">Nucleoplasm</location>
    </subcellularLocation>
</comment>
<feature type="region of interest" description="Disordered" evidence="5">
    <location>
        <begin position="442"/>
        <end position="522"/>
    </location>
</feature>
<feature type="region of interest" description="Disordered" evidence="5">
    <location>
        <begin position="571"/>
        <end position="604"/>
    </location>
</feature>
<dbReference type="Gene3D" id="3.40.50.10190">
    <property type="entry name" value="BRCT domain"/>
    <property type="match status" value="1"/>
</dbReference>
<protein>
    <recommendedName>
        <fullName evidence="4">Pescadillo homolog</fullName>
    </recommendedName>
</protein>
<feature type="compositionally biased region" description="Basic and acidic residues" evidence="5">
    <location>
        <begin position="575"/>
        <end position="594"/>
    </location>
</feature>
<evidence type="ECO:0000256" key="2">
    <source>
        <dbReference type="ARBA" id="ARBA00022552"/>
    </source>
</evidence>
<evidence type="ECO:0000256" key="5">
    <source>
        <dbReference type="SAM" id="MobiDB-lite"/>
    </source>
</evidence>
<dbReference type="HAMAP" id="MF_03028">
    <property type="entry name" value="Pescadillo"/>
    <property type="match status" value="1"/>
</dbReference>